<keyword evidence="2" id="KW-1133">Transmembrane helix</keyword>
<evidence type="ECO:0000256" key="1">
    <source>
        <dbReference type="SAM" id="MobiDB-lite"/>
    </source>
</evidence>
<dbReference type="AlphaFoldDB" id="A0AAC9NTB8"/>
<feature type="transmembrane region" description="Helical" evidence="2">
    <location>
        <begin position="240"/>
        <end position="260"/>
    </location>
</feature>
<dbReference type="Proteomes" id="UP000182101">
    <property type="component" value="Plasmid pAMCP48-600"/>
</dbReference>
<gene>
    <name evidence="3" type="ORF">BM524_18635</name>
</gene>
<protein>
    <submittedName>
        <fullName evidence="3">Uncharacterized protein</fullName>
    </submittedName>
</protein>
<keyword evidence="2" id="KW-0472">Membrane</keyword>
<evidence type="ECO:0000256" key="2">
    <source>
        <dbReference type="SAM" id="Phobius"/>
    </source>
</evidence>
<keyword evidence="2" id="KW-0812">Transmembrane</keyword>
<proteinExistence type="predicted"/>
<evidence type="ECO:0000313" key="3">
    <source>
        <dbReference type="EMBL" id="APD91938.1"/>
    </source>
</evidence>
<keyword evidence="3" id="KW-0614">Plasmid</keyword>
<accession>A0AAC9NTB8</accession>
<dbReference type="RefSeq" id="WP_071960548.1">
    <property type="nucleotide sequence ID" value="NZ_CP018025.1"/>
</dbReference>
<dbReference type="EMBL" id="CP018025">
    <property type="protein sequence ID" value="APD91938.1"/>
    <property type="molecule type" value="Genomic_DNA"/>
</dbReference>
<reference evidence="3 4" key="1">
    <citation type="submission" date="2016-11" db="EMBL/GenBank/DDBJ databases">
        <title>Networking in microbes: conjugative elements and plasmids in the genus Alteromonas.</title>
        <authorList>
            <person name="Lopez-Perez M."/>
            <person name="Ramon-Marco N."/>
            <person name="Rodriguez-Valera F."/>
        </authorList>
    </citation>
    <scope>NUCLEOTIDE SEQUENCE [LARGE SCALE GENOMIC DNA]</scope>
    <source>
        <strain evidence="3 4">CP48</strain>
        <plasmid evidence="4">pamcp48-600</plasmid>
    </source>
</reference>
<evidence type="ECO:0000313" key="4">
    <source>
        <dbReference type="Proteomes" id="UP000182101"/>
    </source>
</evidence>
<sequence length="654" mass="74468">METTKKHHAETIFIGGTPFWAPLVWTNVEKYSSLTFPLQVRAKASESGMHYGVVNSSPKKSNFQYGQYSLLALEDDQEAYPSLDILTATHARDWVREYFKSNFNDDEWDESDLDTTKLLITTIDNTSSGFSPAEFVVSLVSPSGQVSDIDASRGSRVFDSIDLSELLETEFQLDDNISIIVIDDDGEAATLAKSIVENLHFDVKRKLAIIPRPAFEKAALNPELKPKRLYKPSKIKVKKLGVIAAAVALATCGWLGFSYLSQSSADDFFSDPSYWSNIQKQMKAFDDKSDELGSSSKYWDDRTYRNDVLSSFVDSLADNLYTSEEVAYILRYINMTLPVYTSEWELSTLEYENNNFIATYNRIDKGKGVYFMLDEDIFEIDEKDNGIRIEPFFLGDMADVRKYSIIPKISLERQASISKMRSVMRAENAVTDAYADAAYKASKKSLQLINYKHAYANMGFFDKWFLLKGSDTYSEALQVKNGMLKNAIDDVQLAEKAYNEQEKLTLQDRLIIGNKYDFVTMMQLDSFFEWTFPIATSSFPGADAIEEKNKKSKKKKKRKKSAKADTKVSTPYGPSIISYSVTISTQDSENEEGKVKSYGISDMIRLGQMLDKPFVHVDYVNYDRVNEQWEMQIHFFTKTQDYEANVANFTNKDV</sequence>
<name>A0AAC9NTB8_9ALTE</name>
<feature type="region of interest" description="Disordered" evidence="1">
    <location>
        <begin position="546"/>
        <end position="567"/>
    </location>
</feature>
<organism evidence="3 4">
    <name type="scientific">Alteromonas mediterranea</name>
    <dbReference type="NCBI Taxonomy" id="314275"/>
    <lineage>
        <taxon>Bacteria</taxon>
        <taxon>Pseudomonadati</taxon>
        <taxon>Pseudomonadota</taxon>
        <taxon>Gammaproteobacteria</taxon>
        <taxon>Alteromonadales</taxon>
        <taxon>Alteromonadaceae</taxon>
        <taxon>Alteromonas/Salinimonas group</taxon>
        <taxon>Alteromonas</taxon>
    </lineage>
</organism>
<geneLocation type="plasmid" evidence="4">
    <name>pamcp48-600</name>
</geneLocation>
<feature type="compositionally biased region" description="Basic residues" evidence="1">
    <location>
        <begin position="550"/>
        <end position="561"/>
    </location>
</feature>